<dbReference type="GO" id="GO:0008422">
    <property type="term" value="F:beta-glucosidase activity"/>
    <property type="evidence" value="ECO:0007669"/>
    <property type="project" value="TreeGrafter"/>
</dbReference>
<dbReference type="Gene3D" id="1.50.10.10">
    <property type="match status" value="1"/>
</dbReference>
<proteinExistence type="predicted"/>
<dbReference type="GO" id="GO:0005975">
    <property type="term" value="P:carbohydrate metabolic process"/>
    <property type="evidence" value="ECO:0007669"/>
    <property type="project" value="InterPro"/>
</dbReference>
<dbReference type="PANTHER" id="PTHR12654">
    <property type="entry name" value="BILE ACID BETA-GLUCOSIDASE-RELATED"/>
    <property type="match status" value="1"/>
</dbReference>
<dbReference type="InterPro" id="IPR006775">
    <property type="entry name" value="GH116_catalytic"/>
</dbReference>
<dbReference type="OrthoDB" id="730489at2759"/>
<dbReference type="Pfam" id="PF04685">
    <property type="entry name" value="DUF608"/>
    <property type="match status" value="1"/>
</dbReference>
<evidence type="ECO:0000259" key="1">
    <source>
        <dbReference type="Pfam" id="PF04685"/>
    </source>
</evidence>
<sequence>MTLSEDSSDVTFLYKNTRNIRNNRLSVPHDCGDPEREPWYDVNAYIMFPTDRWKDLTPKFILMAWRDWKLTKDQDYLLYMVPIIVAVVRSVLEKWDRDNDGIIECEGFPDQTYDTWKTNGLG</sequence>
<evidence type="ECO:0000313" key="2">
    <source>
        <dbReference type="EMBL" id="VDN33683.1"/>
    </source>
</evidence>
<dbReference type="PANTHER" id="PTHR12654:SF0">
    <property type="entry name" value="NON-LYSOSOMAL GLUCOSYLCERAMIDASE"/>
    <property type="match status" value="1"/>
</dbReference>
<protein>
    <recommendedName>
        <fullName evidence="1">Glycosyl-hydrolase family 116 catalytic region domain-containing protein</fullName>
    </recommendedName>
</protein>
<dbReference type="SUPFAM" id="SSF48208">
    <property type="entry name" value="Six-hairpin glycosidases"/>
    <property type="match status" value="1"/>
</dbReference>
<dbReference type="InterPro" id="IPR008928">
    <property type="entry name" value="6-hairpin_glycosidase_sf"/>
</dbReference>
<evidence type="ECO:0000313" key="3">
    <source>
        <dbReference type="Proteomes" id="UP000281553"/>
    </source>
</evidence>
<dbReference type="EMBL" id="UYRU01084114">
    <property type="protein sequence ID" value="VDN33683.1"/>
    <property type="molecule type" value="Genomic_DNA"/>
</dbReference>
<name>A0A3P7N9Q9_DIBLA</name>
<gene>
    <name evidence="2" type="ORF">DILT_LOCUS16303</name>
</gene>
<keyword evidence="3" id="KW-1185">Reference proteome</keyword>
<dbReference type="AlphaFoldDB" id="A0A3P7N9Q9"/>
<reference evidence="2 3" key="1">
    <citation type="submission" date="2018-11" db="EMBL/GenBank/DDBJ databases">
        <authorList>
            <consortium name="Pathogen Informatics"/>
        </authorList>
    </citation>
    <scope>NUCLEOTIDE SEQUENCE [LARGE SCALE GENOMIC DNA]</scope>
</reference>
<accession>A0A3P7N9Q9</accession>
<feature type="domain" description="Glycosyl-hydrolase family 116 catalytic region" evidence="1">
    <location>
        <begin position="3"/>
        <end position="120"/>
    </location>
</feature>
<dbReference type="Proteomes" id="UP000281553">
    <property type="component" value="Unassembled WGS sequence"/>
</dbReference>
<organism evidence="2 3">
    <name type="scientific">Dibothriocephalus latus</name>
    <name type="common">Fish tapeworm</name>
    <name type="synonym">Diphyllobothrium latum</name>
    <dbReference type="NCBI Taxonomy" id="60516"/>
    <lineage>
        <taxon>Eukaryota</taxon>
        <taxon>Metazoa</taxon>
        <taxon>Spiralia</taxon>
        <taxon>Lophotrochozoa</taxon>
        <taxon>Platyhelminthes</taxon>
        <taxon>Cestoda</taxon>
        <taxon>Eucestoda</taxon>
        <taxon>Diphyllobothriidea</taxon>
        <taxon>Diphyllobothriidae</taxon>
        <taxon>Dibothriocephalus</taxon>
    </lineage>
</organism>
<dbReference type="InterPro" id="IPR012341">
    <property type="entry name" value="6hp_glycosidase-like_sf"/>
</dbReference>
<dbReference type="InterPro" id="IPR052566">
    <property type="entry name" value="Non-lysos_glucosylceramidase"/>
</dbReference>